<gene>
    <name evidence="1" type="ORF">SDC9_211003</name>
</gene>
<evidence type="ECO:0000313" key="1">
    <source>
        <dbReference type="EMBL" id="MPN63246.1"/>
    </source>
</evidence>
<dbReference type="AlphaFoldDB" id="A0A645JII9"/>
<reference evidence="1" key="1">
    <citation type="submission" date="2019-08" db="EMBL/GenBank/DDBJ databases">
        <authorList>
            <person name="Kucharzyk K."/>
            <person name="Murdoch R.W."/>
            <person name="Higgins S."/>
            <person name="Loffler F."/>
        </authorList>
    </citation>
    <scope>NUCLEOTIDE SEQUENCE</scope>
</reference>
<proteinExistence type="predicted"/>
<comment type="caution">
    <text evidence="1">The sequence shown here is derived from an EMBL/GenBank/DDBJ whole genome shotgun (WGS) entry which is preliminary data.</text>
</comment>
<sequence length="124" mass="13956">MILEALGNRCLDRALFGDRSLPLGTGHVVLILRNGDGGEDADDGNHDHQFDQGETLLNASDLTLHVVLLWGWSARMRPGWLYTFKERASLFEEISGRFPGFARTNFVRSDQKRQSRLTKNVSPT</sequence>
<organism evidence="1">
    <name type="scientific">bioreactor metagenome</name>
    <dbReference type="NCBI Taxonomy" id="1076179"/>
    <lineage>
        <taxon>unclassified sequences</taxon>
        <taxon>metagenomes</taxon>
        <taxon>ecological metagenomes</taxon>
    </lineage>
</organism>
<accession>A0A645JII9</accession>
<dbReference type="EMBL" id="VSSQ01142379">
    <property type="protein sequence ID" value="MPN63246.1"/>
    <property type="molecule type" value="Genomic_DNA"/>
</dbReference>
<protein>
    <submittedName>
        <fullName evidence="1">Uncharacterized protein</fullName>
    </submittedName>
</protein>
<name>A0A645JII9_9ZZZZ</name>